<name>A0A1W7CY19_9ACTN</name>
<protein>
    <submittedName>
        <fullName evidence="1">Uncharacterized protein</fullName>
    </submittedName>
</protein>
<sequence length="198" mass="22627">MHDDNVLLESRTLRDRYTEQVDALDKVKALELLPDGLHVTTEAVAAYFVVHREVVKKLVQRHRDELSENGLSVLRGSDLRSFQRDNMSLWGGSYPQAPTHLTLYTRRTVLNIAMLLRDSAVARRVRKYLLDAEAAGRLPSDDVSRAIREMGRSLQELGPVIHRMSVRLEHVERRVDNTDRVVCAMSERLATLQSRDVS</sequence>
<dbReference type="KEGG" id="smao:CAG99_13220"/>
<evidence type="ECO:0000313" key="2">
    <source>
        <dbReference type="Proteomes" id="UP000194218"/>
    </source>
</evidence>
<dbReference type="RefSeq" id="WP_086159559.1">
    <property type="nucleotide sequence ID" value="NZ_CP021121.1"/>
</dbReference>
<reference evidence="1 2" key="1">
    <citation type="submission" date="2017-05" db="EMBL/GenBank/DDBJ databases">
        <title>Complete genome sequence of Streptomyces sp. SCSIO 03032 revealed the diverse biosynthetic pathways for its bioactive secondary metabolites.</title>
        <authorList>
            <person name="Ma L."/>
            <person name="Zhu Y."/>
            <person name="Zhang W."/>
            <person name="Zhang G."/>
            <person name="Tian X."/>
            <person name="Zhang S."/>
            <person name="Zhang C."/>
        </authorList>
    </citation>
    <scope>NUCLEOTIDE SEQUENCE [LARGE SCALE GENOMIC DNA]</scope>
    <source>
        <strain evidence="1 2">SCSIO 03032</strain>
    </source>
</reference>
<proteinExistence type="predicted"/>
<accession>A0A1W7CY19</accession>
<keyword evidence="2" id="KW-1185">Reference proteome</keyword>
<dbReference type="OrthoDB" id="3527311at2"/>
<evidence type="ECO:0000313" key="1">
    <source>
        <dbReference type="EMBL" id="ARQ69698.1"/>
    </source>
</evidence>
<dbReference type="EMBL" id="CP021121">
    <property type="protein sequence ID" value="ARQ69698.1"/>
    <property type="molecule type" value="Genomic_DNA"/>
</dbReference>
<dbReference type="Proteomes" id="UP000194218">
    <property type="component" value="Chromosome"/>
</dbReference>
<organism evidence="1 2">
    <name type="scientific">Streptomyces marincola</name>
    <dbReference type="NCBI Taxonomy" id="2878388"/>
    <lineage>
        <taxon>Bacteria</taxon>
        <taxon>Bacillati</taxon>
        <taxon>Actinomycetota</taxon>
        <taxon>Actinomycetes</taxon>
        <taxon>Kitasatosporales</taxon>
        <taxon>Streptomycetaceae</taxon>
        <taxon>Streptomyces</taxon>
    </lineage>
</organism>
<gene>
    <name evidence="1" type="ORF">CAG99_13220</name>
</gene>
<dbReference type="AlphaFoldDB" id="A0A1W7CY19"/>